<evidence type="ECO:0000256" key="1">
    <source>
        <dbReference type="SAM" id="SignalP"/>
    </source>
</evidence>
<organism evidence="2 3">
    <name type="scientific">Coraliomargarita akajimensis (strain DSM 45221 / IAM 15411 / JCM 23193 / KCTC 12865 / 04OKA010-24)</name>
    <dbReference type="NCBI Taxonomy" id="583355"/>
    <lineage>
        <taxon>Bacteria</taxon>
        <taxon>Pseudomonadati</taxon>
        <taxon>Verrucomicrobiota</taxon>
        <taxon>Opitutia</taxon>
        <taxon>Puniceicoccales</taxon>
        <taxon>Coraliomargaritaceae</taxon>
        <taxon>Coraliomargarita</taxon>
    </lineage>
</organism>
<dbReference type="EMBL" id="CP001998">
    <property type="protein sequence ID" value="ADE53060.1"/>
    <property type="molecule type" value="Genomic_DNA"/>
</dbReference>
<keyword evidence="1" id="KW-0732">Signal</keyword>
<reference evidence="2 3" key="1">
    <citation type="journal article" date="2010" name="Stand. Genomic Sci.">
        <title>Complete genome sequence of Coraliomargarita akajimensis type strain (04OKA010-24).</title>
        <authorList>
            <person name="Mavromatis K."/>
            <person name="Abt B."/>
            <person name="Brambilla E."/>
            <person name="Lapidus A."/>
            <person name="Copeland A."/>
            <person name="Deshpande S."/>
            <person name="Nolan M."/>
            <person name="Lucas S."/>
            <person name="Tice H."/>
            <person name="Cheng J.F."/>
            <person name="Han C."/>
            <person name="Detter J.C."/>
            <person name="Woyke T."/>
            <person name="Goodwin L."/>
            <person name="Pitluck S."/>
            <person name="Held B."/>
            <person name="Brettin T."/>
            <person name="Tapia R."/>
            <person name="Ivanova N."/>
            <person name="Mikhailova N."/>
            <person name="Pati A."/>
            <person name="Liolios K."/>
            <person name="Chen A."/>
            <person name="Palaniappan K."/>
            <person name="Land M."/>
            <person name="Hauser L."/>
            <person name="Chang Y.J."/>
            <person name="Jeffries C.D."/>
            <person name="Rohde M."/>
            <person name="Goker M."/>
            <person name="Bristow J."/>
            <person name="Eisen J.A."/>
            <person name="Markowitz V."/>
            <person name="Hugenholtz P."/>
            <person name="Klenk H.P."/>
            <person name="Kyrpides N.C."/>
        </authorList>
    </citation>
    <scope>NUCLEOTIDE SEQUENCE [LARGE SCALE GENOMIC DNA]</scope>
    <source>
        <strain evidence="3">DSM 45221 / IAM 15411 / JCM 23193 / KCTC 12865</strain>
    </source>
</reference>
<dbReference type="Proteomes" id="UP000000925">
    <property type="component" value="Chromosome"/>
</dbReference>
<sequence>MKRTASILPIATGLLLLQTSAFAALSIPVSEDFSSDPSSEWSQTGTTFNIGWNSGTDSVDFAWNEVNGDGAVSYTFEEGSSFPTVPGDFVRVLDSTLSLTAASDLENSYFGHTMLGLDIQIRSNGRLQINHSGGSYTDNSLGNFVNAGDTIDLLTQVSVTNFNGTTGDVALTLIISNGTDDFTDNSIAFSGIDLSDSDVGFILRAKSSSATPTALAGSFNSVSYVGTPIPEANTVYGVVMIAMMAMVRRRARR</sequence>
<proteinExistence type="predicted"/>
<evidence type="ECO:0008006" key="4">
    <source>
        <dbReference type="Google" id="ProtNLM"/>
    </source>
</evidence>
<protein>
    <recommendedName>
        <fullName evidence="4">PEP-CTERM protein-sorting domain-containing protein</fullName>
    </recommendedName>
</protein>
<gene>
    <name evidence="2" type="ordered locus">Caka_0031</name>
</gene>
<dbReference type="AlphaFoldDB" id="D5EKH9"/>
<evidence type="ECO:0000313" key="2">
    <source>
        <dbReference type="EMBL" id="ADE53060.1"/>
    </source>
</evidence>
<keyword evidence="3" id="KW-1185">Reference proteome</keyword>
<feature type="chain" id="PRO_5003070746" description="PEP-CTERM protein-sorting domain-containing protein" evidence="1">
    <location>
        <begin position="24"/>
        <end position="253"/>
    </location>
</feature>
<dbReference type="RefSeq" id="WP_013041786.1">
    <property type="nucleotide sequence ID" value="NC_014008.1"/>
</dbReference>
<dbReference type="KEGG" id="caa:Caka_0031"/>
<evidence type="ECO:0000313" key="3">
    <source>
        <dbReference type="Proteomes" id="UP000000925"/>
    </source>
</evidence>
<dbReference type="HOGENOM" id="CLU_1097159_0_0_0"/>
<accession>D5EKH9</accession>
<name>D5EKH9_CORAD</name>
<feature type="signal peptide" evidence="1">
    <location>
        <begin position="1"/>
        <end position="23"/>
    </location>
</feature>